<accession>A0ABS8H969</accession>
<evidence type="ECO:0000313" key="3">
    <source>
        <dbReference type="Proteomes" id="UP001198830"/>
    </source>
</evidence>
<sequence length="200" mass="21310">RMAGHQAEEQLLMMSLDAERKALEPWWHTVHEAHGDVPAVRVQFAPIGRIALRAARRAAGDACHEMDLPEDEDAPLSPELMDLAGDALSESLLMSGIVAWEGVGDADGNPAPVTPDNLRLFLTDPLRFDRLDEAYVRPFVLRELEKNGLSPSPNGISTGAMPVPITAAKSATPTGSDGASRKGKAKAAPTGSTSRARTKA</sequence>
<reference evidence="2 3" key="1">
    <citation type="submission" date="2021-10" db="EMBL/GenBank/DDBJ databases">
        <title>The diversity and Nitrogen Metabolism of Culturable Nitrate-Utilizing Bacteria Within the Oxygen Minimum Zone of the Changjiang (Yangtze River)Estuary.</title>
        <authorList>
            <person name="Zhang D."/>
            <person name="Zheng J."/>
            <person name="Liu S."/>
            <person name="He W."/>
        </authorList>
    </citation>
    <scope>NUCLEOTIDE SEQUENCE [LARGE SCALE GENOMIC DNA]</scope>
    <source>
        <strain evidence="2 3">FXH275-2</strain>
    </source>
</reference>
<feature type="compositionally biased region" description="Polar residues" evidence="1">
    <location>
        <begin position="190"/>
        <end position="200"/>
    </location>
</feature>
<proteinExistence type="predicted"/>
<feature type="non-terminal residue" evidence="2">
    <location>
        <position position="1"/>
    </location>
</feature>
<dbReference type="RefSeq" id="WP_228228198.1">
    <property type="nucleotide sequence ID" value="NZ_JAJGNP010000043.1"/>
</dbReference>
<name>A0ABS8H969_9SPHN</name>
<comment type="caution">
    <text evidence="2">The sequence shown here is derived from an EMBL/GenBank/DDBJ whole genome shotgun (WGS) entry which is preliminary data.</text>
</comment>
<evidence type="ECO:0000313" key="2">
    <source>
        <dbReference type="EMBL" id="MCC4234891.1"/>
    </source>
</evidence>
<gene>
    <name evidence="2" type="ORF">LL253_19675</name>
</gene>
<organism evidence="2 3">
    <name type="scientific">Sphingobium soli</name>
    <dbReference type="NCBI Taxonomy" id="1591116"/>
    <lineage>
        <taxon>Bacteria</taxon>
        <taxon>Pseudomonadati</taxon>
        <taxon>Pseudomonadota</taxon>
        <taxon>Alphaproteobacteria</taxon>
        <taxon>Sphingomonadales</taxon>
        <taxon>Sphingomonadaceae</taxon>
        <taxon>Sphingobium</taxon>
    </lineage>
</organism>
<dbReference type="Proteomes" id="UP001198830">
    <property type="component" value="Unassembled WGS sequence"/>
</dbReference>
<evidence type="ECO:0008006" key="4">
    <source>
        <dbReference type="Google" id="ProtNLM"/>
    </source>
</evidence>
<dbReference type="EMBL" id="JAJGNP010000043">
    <property type="protein sequence ID" value="MCC4234891.1"/>
    <property type="molecule type" value="Genomic_DNA"/>
</dbReference>
<feature type="region of interest" description="Disordered" evidence="1">
    <location>
        <begin position="148"/>
        <end position="200"/>
    </location>
</feature>
<evidence type="ECO:0000256" key="1">
    <source>
        <dbReference type="SAM" id="MobiDB-lite"/>
    </source>
</evidence>
<protein>
    <recommendedName>
        <fullName evidence="4">Chromosome partitioning protein ParB</fullName>
    </recommendedName>
</protein>
<keyword evidence="3" id="KW-1185">Reference proteome</keyword>